<evidence type="ECO:0000313" key="2">
    <source>
        <dbReference type="Proteomes" id="UP000798488"/>
    </source>
</evidence>
<dbReference type="AlphaFoldDB" id="A0A9D3AXI4"/>
<sequence>MIDENAADKKVKRLEIRDKGQNETCLREHRSEWLLTNNSYIIGFYGKDNENFGYGSFAENNVPDFVKVHFKD</sequence>
<evidence type="ECO:0000313" key="1">
    <source>
        <dbReference type="EMBL" id="KAF1086755.1"/>
    </source>
</evidence>
<comment type="caution">
    <text evidence="1">The sequence shown here is derived from an EMBL/GenBank/DDBJ whole genome shotgun (WGS) entry which is preliminary data.</text>
</comment>
<dbReference type="EMBL" id="LSRS01000001">
    <property type="protein sequence ID" value="KAF1086755.1"/>
    <property type="molecule type" value="Genomic_DNA"/>
</dbReference>
<accession>A0A9D3AXI4</accession>
<keyword evidence="2" id="KW-1185">Reference proteome</keyword>
<organism evidence="1 2">
    <name type="scientific">Sporotomaculum syntrophicum</name>
    <dbReference type="NCBI Taxonomy" id="182264"/>
    <lineage>
        <taxon>Bacteria</taxon>
        <taxon>Bacillati</taxon>
        <taxon>Bacillota</taxon>
        <taxon>Clostridia</taxon>
        <taxon>Eubacteriales</taxon>
        <taxon>Desulfallaceae</taxon>
        <taxon>Sporotomaculum</taxon>
    </lineage>
</organism>
<reference evidence="1" key="1">
    <citation type="submission" date="2016-02" db="EMBL/GenBank/DDBJ databases">
        <title>Draft Genome Sequence of Sporotomaculum syntrophicum Strain FB, a Syntrophic Benzoate Degrader.</title>
        <authorList>
            <person name="Nobu M.K."/>
            <person name="Narihiro T."/>
            <person name="Qiu Y.-L."/>
            <person name="Ohashi A."/>
            <person name="Liu W.-T."/>
            <person name="Yuji S."/>
        </authorList>
    </citation>
    <scope>NUCLEOTIDE SEQUENCE</scope>
    <source>
        <strain evidence="1">FB</strain>
    </source>
</reference>
<name>A0A9D3AXI4_9FIRM</name>
<proteinExistence type="predicted"/>
<protein>
    <submittedName>
        <fullName evidence="1">Uncharacterized protein</fullName>
    </submittedName>
</protein>
<gene>
    <name evidence="1" type="ORF">SPSYN_00474</name>
</gene>
<dbReference type="Proteomes" id="UP000798488">
    <property type="component" value="Unassembled WGS sequence"/>
</dbReference>